<keyword evidence="8 12" id="KW-1133">Transmembrane helix</keyword>
<evidence type="ECO:0000256" key="11">
    <source>
        <dbReference type="ARBA" id="ARBA00045736"/>
    </source>
</evidence>
<evidence type="ECO:0000256" key="2">
    <source>
        <dbReference type="ARBA" id="ARBA00005132"/>
    </source>
</evidence>
<dbReference type="GO" id="GO:0000271">
    <property type="term" value="P:polysaccharide biosynthetic process"/>
    <property type="evidence" value="ECO:0007669"/>
    <property type="project" value="UniProtKB-KW"/>
</dbReference>
<gene>
    <name evidence="15" type="ORF">LCB40_00580</name>
</gene>
<protein>
    <recommendedName>
        <fullName evidence="4">Capsular polysaccharide biosynthesis protein CpsC</fullName>
    </recommendedName>
</protein>
<dbReference type="GO" id="GO:0005886">
    <property type="term" value="C:plasma membrane"/>
    <property type="evidence" value="ECO:0007669"/>
    <property type="project" value="UniProtKB-SubCell"/>
</dbReference>
<evidence type="ECO:0000256" key="10">
    <source>
        <dbReference type="ARBA" id="ARBA00023169"/>
    </source>
</evidence>
<dbReference type="InterPro" id="IPR003856">
    <property type="entry name" value="LPS_length_determ_N"/>
</dbReference>
<accession>A0A916QIQ0</accession>
<evidence type="ECO:0000256" key="6">
    <source>
        <dbReference type="ARBA" id="ARBA00022692"/>
    </source>
</evidence>
<feature type="domain" description="Tyrosine-protein kinase G-rich" evidence="14">
    <location>
        <begin position="184"/>
        <end position="236"/>
    </location>
</feature>
<keyword evidence="5" id="KW-1003">Cell membrane</keyword>
<evidence type="ECO:0000256" key="1">
    <source>
        <dbReference type="ARBA" id="ARBA00004651"/>
    </source>
</evidence>
<evidence type="ECO:0000313" key="15">
    <source>
        <dbReference type="EMBL" id="GFZ26178.1"/>
    </source>
</evidence>
<dbReference type="RefSeq" id="WP_212779892.1">
    <property type="nucleotide sequence ID" value="NZ_BMAY01000001.1"/>
</dbReference>
<evidence type="ECO:0000259" key="14">
    <source>
        <dbReference type="Pfam" id="PF13807"/>
    </source>
</evidence>
<evidence type="ECO:0000256" key="5">
    <source>
        <dbReference type="ARBA" id="ARBA00022475"/>
    </source>
</evidence>
<keyword evidence="7" id="KW-0972">Capsule biogenesis/degradation</keyword>
<comment type="function">
    <text evidence="11">Required for CpsD phosphorylation. Involved in the regulation of capsular polysaccharide biosynthesis. May be part of a complex that directs the coordinated polymerization and export to the cell surface of the capsular polysaccharide.</text>
</comment>
<comment type="pathway">
    <text evidence="2">Capsule biogenesis; capsule polysaccharide biosynthesis.</text>
</comment>
<evidence type="ECO:0000256" key="8">
    <source>
        <dbReference type="ARBA" id="ARBA00022989"/>
    </source>
</evidence>
<evidence type="ECO:0000313" key="16">
    <source>
        <dbReference type="Proteomes" id="UP000677218"/>
    </source>
</evidence>
<name>A0A916QIQ0_9LACO</name>
<feature type="domain" description="Polysaccharide chain length determinant N-terminal" evidence="13">
    <location>
        <begin position="5"/>
        <end position="97"/>
    </location>
</feature>
<dbReference type="Proteomes" id="UP000677218">
    <property type="component" value="Unassembled WGS sequence"/>
</dbReference>
<keyword evidence="9 12" id="KW-0472">Membrane</keyword>
<comment type="similarity">
    <text evidence="3">Belongs to the CpsC/CapA family.</text>
</comment>
<evidence type="ECO:0000256" key="7">
    <source>
        <dbReference type="ARBA" id="ARBA00022903"/>
    </source>
</evidence>
<evidence type="ECO:0000256" key="4">
    <source>
        <dbReference type="ARBA" id="ARBA00020739"/>
    </source>
</evidence>
<reference evidence="15" key="1">
    <citation type="submission" date="2020-08" db="EMBL/GenBank/DDBJ databases">
        <title>Taxonomic study for Lactobacillus species isolated from hardwood bark.</title>
        <authorList>
            <person name="Tohno M."/>
            <person name="Tanizawa Y."/>
        </authorList>
    </citation>
    <scope>NUCLEOTIDE SEQUENCE</scope>
    <source>
        <strain evidence="15">B40</strain>
    </source>
</reference>
<organism evidence="15 16">
    <name type="scientific">Lactobacillus corticis</name>
    <dbReference type="NCBI Taxonomy" id="2201249"/>
    <lineage>
        <taxon>Bacteria</taxon>
        <taxon>Bacillati</taxon>
        <taxon>Bacillota</taxon>
        <taxon>Bacilli</taxon>
        <taxon>Lactobacillales</taxon>
        <taxon>Lactobacillaceae</taxon>
        <taxon>Lactobacillus</taxon>
    </lineage>
</organism>
<dbReference type="PANTHER" id="PTHR32309">
    <property type="entry name" value="TYROSINE-PROTEIN KINASE"/>
    <property type="match status" value="1"/>
</dbReference>
<proteinExistence type="inferred from homology"/>
<dbReference type="InterPro" id="IPR050445">
    <property type="entry name" value="Bact_polysacc_biosynth/exp"/>
</dbReference>
<sequence length="285" mass="31366">MNTENTIDLRRLLTLLKEHVLSIVLWTVGLGLLAWGYTEIAITPKYTASTQVLVNQKTNKNDAGQAYQAQQAGIQVITTYKDLIKNDVILSDTKSELAHPTKLVKKAQPAKYKTLSDGTKKLVKKATKAVYEQSGKAYNVSKATLAKEISVSSNQNSQVFSINVVDTNPERAKAIANTTAKVFKKKIAQIMSVENVTIVARAVAPTRPSSPRVKLYVAVGLLAGFVISILIIVLRELFDVTVRDDTFMTQEMGLTNLGVVSHIELEDSVRNMSALKPKRSSKHRV</sequence>
<keyword evidence="6 12" id="KW-0812">Transmembrane</keyword>
<evidence type="ECO:0000256" key="3">
    <source>
        <dbReference type="ARBA" id="ARBA00006683"/>
    </source>
</evidence>
<dbReference type="Pfam" id="PF13807">
    <property type="entry name" value="GNVR"/>
    <property type="match status" value="1"/>
</dbReference>
<comment type="caution">
    <text evidence="15">The sequence shown here is derived from an EMBL/GenBank/DDBJ whole genome shotgun (WGS) entry which is preliminary data.</text>
</comment>
<keyword evidence="10" id="KW-0270">Exopolysaccharide synthesis</keyword>
<evidence type="ECO:0000259" key="13">
    <source>
        <dbReference type="Pfam" id="PF02706"/>
    </source>
</evidence>
<evidence type="ECO:0000256" key="12">
    <source>
        <dbReference type="SAM" id="Phobius"/>
    </source>
</evidence>
<feature type="transmembrane region" description="Helical" evidence="12">
    <location>
        <begin position="215"/>
        <end position="234"/>
    </location>
</feature>
<comment type="subcellular location">
    <subcellularLocation>
        <location evidence="1">Cell membrane</location>
        <topology evidence="1">Multi-pass membrane protein</topology>
    </subcellularLocation>
</comment>
<dbReference type="EMBL" id="BMAY01000001">
    <property type="protein sequence ID" value="GFZ26178.1"/>
    <property type="molecule type" value="Genomic_DNA"/>
</dbReference>
<evidence type="ECO:0000256" key="9">
    <source>
        <dbReference type="ARBA" id="ARBA00023136"/>
    </source>
</evidence>
<dbReference type="Pfam" id="PF02706">
    <property type="entry name" value="Wzz"/>
    <property type="match status" value="1"/>
</dbReference>
<dbReference type="GO" id="GO:0004713">
    <property type="term" value="F:protein tyrosine kinase activity"/>
    <property type="evidence" value="ECO:0007669"/>
    <property type="project" value="TreeGrafter"/>
</dbReference>
<dbReference type="AlphaFoldDB" id="A0A916QIQ0"/>
<keyword evidence="16" id="KW-1185">Reference proteome</keyword>
<feature type="transmembrane region" description="Helical" evidence="12">
    <location>
        <begin position="20"/>
        <end position="37"/>
    </location>
</feature>
<dbReference type="PANTHER" id="PTHR32309:SF13">
    <property type="entry name" value="FERRIC ENTEROBACTIN TRANSPORT PROTEIN FEPE"/>
    <property type="match status" value="1"/>
</dbReference>
<dbReference type="InterPro" id="IPR032807">
    <property type="entry name" value="GNVR"/>
</dbReference>